<proteinExistence type="predicted"/>
<dbReference type="EMBL" id="LKLP01000115">
    <property type="protein sequence ID" value="KSU06006.1"/>
    <property type="molecule type" value="Genomic_DNA"/>
</dbReference>
<dbReference type="AlphaFoldDB" id="A0A0V8CXF4"/>
<sequence length="92" mass="10012">MKKSILSIGLLIGILLLSNKILVSADSQVNKFTVISTKDSSTESIDSWMPDKTLQAAIAKQLGFNDLNMITKSSIQKLTYLSFSEETGSLLS</sequence>
<reference evidence="2" key="1">
    <citation type="submission" date="2015-10" db="EMBL/GenBank/DDBJ databases">
        <title>Draft Genome Sequences of 11 Lactococcus lactis subspecies cremoris strains.</title>
        <authorList>
            <person name="Wels M."/>
            <person name="Backus L."/>
            <person name="Boekhorst J."/>
            <person name="Dijkstra A."/>
            <person name="Beerthuizen M."/>
            <person name="Kelly W."/>
            <person name="Siezen R."/>
            <person name="Bachmann H."/>
            <person name="Van Hijum S."/>
        </authorList>
    </citation>
    <scope>NUCLEOTIDE SEQUENCE [LARGE SCALE GENOMIC DNA]</scope>
    <source>
        <strain evidence="2">LMG8520</strain>
    </source>
</reference>
<evidence type="ECO:0000313" key="2">
    <source>
        <dbReference type="Proteomes" id="UP000054230"/>
    </source>
</evidence>
<dbReference type="RefSeq" id="WP_058210343.1">
    <property type="nucleotide sequence ID" value="NZ_LKLP01000115.1"/>
</dbReference>
<name>A0A0V8CXF4_LACLL</name>
<gene>
    <name evidence="1" type="ORF">LMG8520_2212</name>
</gene>
<dbReference type="Gene3D" id="3.80.10.10">
    <property type="entry name" value="Ribonuclease Inhibitor"/>
    <property type="match status" value="1"/>
</dbReference>
<evidence type="ECO:0000313" key="1">
    <source>
        <dbReference type="EMBL" id="KSU06006.1"/>
    </source>
</evidence>
<dbReference type="InterPro" id="IPR032675">
    <property type="entry name" value="LRR_dom_sf"/>
</dbReference>
<dbReference type="Proteomes" id="UP000054230">
    <property type="component" value="Unassembled WGS sequence"/>
</dbReference>
<comment type="caution">
    <text evidence="1">The sequence shown here is derived from an EMBL/GenBank/DDBJ whole genome shotgun (WGS) entry which is preliminary data.</text>
</comment>
<organism evidence="1 2">
    <name type="scientific">Lactococcus lactis subsp. lactis</name>
    <name type="common">Streptococcus lactis</name>
    <dbReference type="NCBI Taxonomy" id="1360"/>
    <lineage>
        <taxon>Bacteria</taxon>
        <taxon>Bacillati</taxon>
        <taxon>Bacillota</taxon>
        <taxon>Bacilli</taxon>
        <taxon>Lactobacillales</taxon>
        <taxon>Streptococcaceae</taxon>
        <taxon>Lactococcus</taxon>
    </lineage>
</organism>
<protein>
    <submittedName>
        <fullName evidence="1">Uncharacterized protein</fullName>
    </submittedName>
</protein>
<dbReference type="PATRIC" id="fig|1360.106.peg.2372"/>
<accession>A0A0V8CXF4</accession>